<proteinExistence type="predicted"/>
<organism evidence="1">
    <name type="scientific">uncultured Mycobacterium sp</name>
    <dbReference type="NCBI Taxonomy" id="171292"/>
    <lineage>
        <taxon>Bacteria</taxon>
        <taxon>Bacillati</taxon>
        <taxon>Actinomycetota</taxon>
        <taxon>Actinomycetes</taxon>
        <taxon>Mycobacteriales</taxon>
        <taxon>Mycobacteriaceae</taxon>
        <taxon>Mycobacterium</taxon>
        <taxon>environmental samples</taxon>
    </lineage>
</organism>
<dbReference type="EMBL" id="FLQS01000014">
    <property type="protein sequence ID" value="SBS75311.1"/>
    <property type="molecule type" value="Genomic_DNA"/>
</dbReference>
<sequence>MVAYGLVIVTVVVGVEVSVSGGTVSSPAVSLGDGGADVGFSSVVEIRVDLVVVVFVDVREVVVDVVLIAGAYVTGPSCRELSAVSMTAYTSSTTSSSAATPET</sequence>
<name>A0A1Y5PGR1_9MYCO</name>
<accession>A0A1Y5PGR1</accession>
<reference evidence="1" key="1">
    <citation type="submission" date="2016-03" db="EMBL/GenBank/DDBJ databases">
        <authorList>
            <person name="Ploux O."/>
        </authorList>
    </citation>
    <scope>NUCLEOTIDE SEQUENCE</scope>
    <source>
        <strain evidence="1">UC10</strain>
    </source>
</reference>
<evidence type="ECO:0000313" key="1">
    <source>
        <dbReference type="EMBL" id="SBS75311.1"/>
    </source>
</evidence>
<dbReference type="AlphaFoldDB" id="A0A1Y5PGR1"/>
<protein>
    <submittedName>
        <fullName evidence="1">Uncharacterized protein</fullName>
    </submittedName>
</protein>
<gene>
    <name evidence="1" type="ORF">MHPYR_210096</name>
</gene>